<reference evidence="2 3" key="1">
    <citation type="journal article" date="2016" name="Nat. Commun.">
        <title>Thousands of microbial genomes shed light on interconnected biogeochemical processes in an aquifer system.</title>
        <authorList>
            <person name="Anantharaman K."/>
            <person name="Brown C.T."/>
            <person name="Hug L.A."/>
            <person name="Sharon I."/>
            <person name="Castelle C.J."/>
            <person name="Probst A.J."/>
            <person name="Thomas B.C."/>
            <person name="Singh A."/>
            <person name="Wilkins M.J."/>
            <person name="Karaoz U."/>
            <person name="Brodie E.L."/>
            <person name="Williams K.H."/>
            <person name="Hubbard S.S."/>
            <person name="Banfield J.F."/>
        </authorList>
    </citation>
    <scope>NUCLEOTIDE SEQUENCE [LARGE SCALE GENOMIC DNA]</scope>
</reference>
<dbReference type="InterPro" id="IPR018247">
    <property type="entry name" value="EF_Hand_1_Ca_BS"/>
</dbReference>
<dbReference type="STRING" id="1798371.A2W14_07510"/>
<evidence type="ECO:0000313" key="2">
    <source>
        <dbReference type="EMBL" id="OGG03395.1"/>
    </source>
</evidence>
<name>A0A1F5YTG4_9BACT</name>
<evidence type="ECO:0000313" key="3">
    <source>
        <dbReference type="Proteomes" id="UP000176665"/>
    </source>
</evidence>
<dbReference type="EMBL" id="MFJA01000027">
    <property type="protein sequence ID" value="OGG03395.1"/>
    <property type="molecule type" value="Genomic_DNA"/>
</dbReference>
<dbReference type="PROSITE" id="PS00018">
    <property type="entry name" value="EF_HAND_1"/>
    <property type="match status" value="2"/>
</dbReference>
<evidence type="ECO:0008006" key="4">
    <source>
        <dbReference type="Google" id="ProtNLM"/>
    </source>
</evidence>
<feature type="chain" id="PRO_5009522619" description="Dockerin domain-containing protein" evidence="1">
    <location>
        <begin position="29"/>
        <end position="308"/>
    </location>
</feature>
<evidence type="ECO:0000256" key="1">
    <source>
        <dbReference type="SAM" id="SignalP"/>
    </source>
</evidence>
<dbReference type="SUPFAM" id="SSF63446">
    <property type="entry name" value="Type I dockerin domain"/>
    <property type="match status" value="1"/>
</dbReference>
<gene>
    <name evidence="2" type="ORF">A2W14_07510</name>
</gene>
<proteinExistence type="predicted"/>
<accession>A0A1F5YTG4</accession>
<protein>
    <recommendedName>
        <fullName evidence="4">Dockerin domain-containing protein</fullName>
    </recommendedName>
</protein>
<dbReference type="InterPro" id="IPR036439">
    <property type="entry name" value="Dockerin_dom_sf"/>
</dbReference>
<dbReference type="GO" id="GO:0000272">
    <property type="term" value="P:polysaccharide catabolic process"/>
    <property type="evidence" value="ECO:0007669"/>
    <property type="project" value="InterPro"/>
</dbReference>
<dbReference type="AlphaFoldDB" id="A0A1F5YTG4"/>
<keyword evidence="1" id="KW-0732">Signal</keyword>
<dbReference type="CDD" id="cd14256">
    <property type="entry name" value="Dockerin_I"/>
    <property type="match status" value="1"/>
</dbReference>
<dbReference type="Proteomes" id="UP000176665">
    <property type="component" value="Unassembled WGS sequence"/>
</dbReference>
<comment type="caution">
    <text evidence="2">The sequence shown here is derived from an EMBL/GenBank/DDBJ whole genome shotgun (WGS) entry which is preliminary data.</text>
</comment>
<dbReference type="Gene3D" id="1.10.1330.10">
    <property type="entry name" value="Dockerin domain"/>
    <property type="match status" value="1"/>
</dbReference>
<sequence length="308" mass="33582">MLNIVVSYFILLFSVLLSLNYFLSSVQAQTTCPYQSSGDANCDNKIDGIDYVIWLNHYNRSTVNGGRDGDYNGSGKVDGLDYVVWLNNYSSQPKPTANPNATPTIPGSIPTPQVGELDISICDPSRGPFSLNITNEFYPLPLGKVLVIEDASFKVQFSVLNQTEAVAGVTTRVIEEREWKNGSLIEISRNFFVQAPDGTVCYFGEDVDIYSGGQITGHSGAWRAGVGQNKPGIIMPAHPAVGQKYQQEIAPGIAMDRAEHISMGQSFTTPAGTFNDVLLVEETPPSTKRYQRGIGMIYDDGAVLTSYQ</sequence>
<organism evidence="2 3">
    <name type="scientific">Candidatus Gottesmanbacteria bacterium RBG_16_37_8</name>
    <dbReference type="NCBI Taxonomy" id="1798371"/>
    <lineage>
        <taxon>Bacteria</taxon>
        <taxon>Candidatus Gottesmaniibacteriota</taxon>
    </lineage>
</organism>
<feature type="signal peptide" evidence="1">
    <location>
        <begin position="1"/>
        <end position="28"/>
    </location>
</feature>